<evidence type="ECO:0000259" key="3">
    <source>
        <dbReference type="Pfam" id="PF07940"/>
    </source>
</evidence>
<evidence type="ECO:0000256" key="2">
    <source>
        <dbReference type="SAM" id="SignalP"/>
    </source>
</evidence>
<organism evidence="5 6">
    <name type="scientific">Bacteroides clarus</name>
    <dbReference type="NCBI Taxonomy" id="626929"/>
    <lineage>
        <taxon>Bacteria</taxon>
        <taxon>Pseudomonadati</taxon>
        <taxon>Bacteroidota</taxon>
        <taxon>Bacteroidia</taxon>
        <taxon>Bacteroidales</taxon>
        <taxon>Bacteroidaceae</taxon>
        <taxon>Bacteroides</taxon>
    </lineage>
</organism>
<proteinExistence type="predicted"/>
<dbReference type="Gene3D" id="2.70.98.70">
    <property type="match status" value="1"/>
</dbReference>
<protein>
    <submittedName>
        <fullName evidence="5">Heparinase</fullName>
    </submittedName>
</protein>
<gene>
    <name evidence="5" type="ORF">B5F97_10415</name>
</gene>
<dbReference type="InterPro" id="IPR032518">
    <property type="entry name" value="HepII_N"/>
</dbReference>
<evidence type="ECO:0000259" key="4">
    <source>
        <dbReference type="Pfam" id="PF16332"/>
    </source>
</evidence>
<dbReference type="GO" id="GO:0030313">
    <property type="term" value="C:cell envelope"/>
    <property type="evidence" value="ECO:0007669"/>
    <property type="project" value="UniProtKB-SubCell"/>
</dbReference>
<dbReference type="Gene3D" id="1.50.10.100">
    <property type="entry name" value="Chondroitin AC/alginate lyase"/>
    <property type="match status" value="1"/>
</dbReference>
<dbReference type="Gene3D" id="2.60.40.10">
    <property type="entry name" value="Immunoglobulins"/>
    <property type="match status" value="1"/>
</dbReference>
<dbReference type="Pfam" id="PF16332">
    <property type="entry name" value="DUF4962"/>
    <property type="match status" value="1"/>
</dbReference>
<name>A0A1Y3YSS5_9BACE</name>
<comment type="subcellular location">
    <subcellularLocation>
        <location evidence="1">Cell envelope</location>
    </subcellularLocation>
</comment>
<accession>A0A1Y3YSS5</accession>
<dbReference type="InterPro" id="IPR012480">
    <property type="entry name" value="Hepar_II_III_C"/>
</dbReference>
<comment type="caution">
    <text evidence="5">The sequence shown here is derived from an EMBL/GenBank/DDBJ whole genome shotgun (WGS) entry which is preliminary data.</text>
</comment>
<dbReference type="InterPro" id="IPR013783">
    <property type="entry name" value="Ig-like_fold"/>
</dbReference>
<sequence>MKNTVRDSCFIASIFVLLSVGNACSDEPAPPLPTAEEPPAVELQEAYHDKIRENPYPKADNKIYLNPCPLIVPQQMKTGKLLQFALSTRQDFAESHTTLSEAVEWCMYNPHKILENGVWYWRFRNIDASGSAGEWSDAYQFEITDDIPRFVTPPFTTFYNNLPHNHPRLKCYFDNELPEARQRASSHPEYNAMLGRARTALRKEYTTMGDLHVWDISSTLCNEMMYLHDAWLLTLDEQYLTKAHEIITQLLAYPVSDQLLFSDNFLATNVGRCYLKGYDLLMGRLNQQEKAAIEDVMIRIMRKYYKVHCGSKENHIFDNHFWQQNMRVFFQIALMLYDKTEYKDEIRLMMEFYYELWTARAPASGFNRDGAWQNGISYYGTNIQTLHYMPMLLSYICKVDFMKHPWYQNAGKALAYTWQPESKNIGFGDGNEKLESPGRVQIGFADFLARETGDPYAGWLAAQSSKALHDDILMRLYRIVRDKTTYNTTLPENAPKFTWHQDIGEVMMHSDLGNTKKNLALGFRSSIFGSGSHTVSNQNAFQLIYKGADVYRSTGYYLNFEDAHNLMSYRHSRAHNTILVNGIGQPFTTKGYGNINCAMGGQHITYCSGDASHAYASLTDDPMWIKSLEKAGIEQTPENGFGITPLTKYYRHIAMLHPDIVVIYDELEASEAVQWNWLLHSPTQFIIDNNNRKLTTTNNNKAFSAVTHLYCDDNMHLTQTDLFVVPPKPVYDPQYPNQWHMTANVEGCDKTRILAIIQVIPDNAPTQEISRNGNVFHCGSWSIRAEMDASNPPELYISSTETPTVLSYGSGHLILGGEEYYRKYTRSYVLYDEQNGKYETTEMINYVPGSTRTLP</sequence>
<evidence type="ECO:0000313" key="6">
    <source>
        <dbReference type="Proteomes" id="UP000195386"/>
    </source>
</evidence>
<feature type="signal peptide" evidence="2">
    <location>
        <begin position="1"/>
        <end position="25"/>
    </location>
</feature>
<evidence type="ECO:0000313" key="5">
    <source>
        <dbReference type="EMBL" id="OUO00924.1"/>
    </source>
</evidence>
<feature type="domain" description="Heparinase II/III-like C-terminal" evidence="3">
    <location>
        <begin position="531"/>
        <end position="704"/>
    </location>
</feature>
<dbReference type="Pfam" id="PF07940">
    <property type="entry name" value="Hepar_II_III_C"/>
    <property type="match status" value="1"/>
</dbReference>
<keyword evidence="2" id="KW-0732">Signal</keyword>
<dbReference type="Proteomes" id="UP000195386">
    <property type="component" value="Unassembled WGS sequence"/>
</dbReference>
<feature type="chain" id="PRO_5011988664" evidence="2">
    <location>
        <begin position="26"/>
        <end position="855"/>
    </location>
</feature>
<dbReference type="RefSeq" id="WP_087426242.1">
    <property type="nucleotide sequence ID" value="NZ_NFII01000008.1"/>
</dbReference>
<dbReference type="SUPFAM" id="SSF48230">
    <property type="entry name" value="Chondroitin AC/alginate lyase"/>
    <property type="match status" value="1"/>
</dbReference>
<dbReference type="EMBL" id="NFII01000008">
    <property type="protein sequence ID" value="OUO00924.1"/>
    <property type="molecule type" value="Genomic_DNA"/>
</dbReference>
<dbReference type="GO" id="GO:0016829">
    <property type="term" value="F:lyase activity"/>
    <property type="evidence" value="ECO:0007669"/>
    <property type="project" value="InterPro"/>
</dbReference>
<evidence type="ECO:0000256" key="1">
    <source>
        <dbReference type="ARBA" id="ARBA00004196"/>
    </source>
</evidence>
<reference evidence="6" key="1">
    <citation type="submission" date="2017-04" db="EMBL/GenBank/DDBJ databases">
        <title>Function of individual gut microbiota members based on whole genome sequencing of pure cultures obtained from chicken caecum.</title>
        <authorList>
            <person name="Medvecky M."/>
            <person name="Cejkova D."/>
            <person name="Polansky O."/>
            <person name="Karasova D."/>
            <person name="Kubasova T."/>
            <person name="Cizek A."/>
            <person name="Rychlik I."/>
        </authorList>
    </citation>
    <scope>NUCLEOTIDE SEQUENCE [LARGE SCALE GENOMIC DNA]</scope>
    <source>
        <strain evidence="6">An43</strain>
    </source>
</reference>
<feature type="domain" description="Heparinase II N-terminal" evidence="4">
    <location>
        <begin position="46"/>
        <end position="480"/>
    </location>
</feature>
<dbReference type="InterPro" id="IPR008929">
    <property type="entry name" value="Chondroitin_lyas"/>
</dbReference>
<dbReference type="AlphaFoldDB" id="A0A1Y3YSS5"/>